<protein>
    <submittedName>
        <fullName evidence="4">Uncharacterized protein</fullName>
    </submittedName>
</protein>
<evidence type="ECO:0000259" key="3">
    <source>
        <dbReference type="Pfam" id="PF23357"/>
    </source>
</evidence>
<proteinExistence type="predicted"/>
<feature type="transmembrane region" description="Helical" evidence="1">
    <location>
        <begin position="7"/>
        <end position="30"/>
    </location>
</feature>
<evidence type="ECO:0000313" key="4">
    <source>
        <dbReference type="EMBL" id="PXY00760.1"/>
    </source>
</evidence>
<dbReference type="AlphaFoldDB" id="A0A2V4A049"/>
<keyword evidence="5" id="KW-1185">Reference proteome</keyword>
<dbReference type="InterPro" id="IPR019196">
    <property type="entry name" value="ABC_transp_unknown"/>
</dbReference>
<keyword evidence="1" id="KW-1133">Transmembrane helix</keyword>
<name>A0A2V4A049_9BACT</name>
<keyword evidence="1" id="KW-0812">Transmembrane</keyword>
<sequence>MIKRRKVVYNILMVAGLLIVLNSLSSMFFLRADFTEDKRYTLDRSTKRILREVNEPIIITLYISEDLPTDVNRTVKDLKNLLTEYSHYSNRKIDFEYINPNKNEELEQEAIEAGIHPVPLEIREKDQLKVQRVFLGMVIQVGNEFEAIPLIKPGIAMEYTLSTLIKRLTIKDKPQIGYIMGHGEPEFASIEQVLDELSILYDVKPVYLLAEPDLEKYECLMLIGPTGTISPTQLGSLDNYLEKGGSLMIAMERVRGMLNDGIGVTVNTGLEKWLEKKGLYVEDSFIVDKKCGTVTVQQQGFFSFPQQINFPFLPVISQFTNHSITDGIETLILQFASPIKYVGDTLMNYQPLAYTSKISGKLKAPISFNIGRNWRAQDFLYPDLTVAATLSGAMGGEEEAKICLIGDGDFIVNGFGANKISIQKDNINLFANAIDWLSDDSGLMSLRTKGVLSRPLKEISDGKVFMIKYFNFLIPVVLLIAYGVIRFKRRSNRRSKRMRPGFIK</sequence>
<reference evidence="4 5" key="1">
    <citation type="submission" date="2018-05" db="EMBL/GenBank/DDBJ databases">
        <title>Marinifilum breve JC075T sp. nov., a marine bacterium isolated from Yongle Blue Hole in the South China Sea.</title>
        <authorList>
            <person name="Fu T."/>
        </authorList>
    </citation>
    <scope>NUCLEOTIDE SEQUENCE [LARGE SCALE GENOMIC DNA]</scope>
    <source>
        <strain evidence="4 5">JC075</strain>
    </source>
</reference>
<dbReference type="SUPFAM" id="SSF52317">
    <property type="entry name" value="Class I glutamine amidotransferase-like"/>
    <property type="match status" value="1"/>
</dbReference>
<accession>A0A2V4A049</accession>
<dbReference type="Proteomes" id="UP000248079">
    <property type="component" value="Unassembled WGS sequence"/>
</dbReference>
<dbReference type="OrthoDB" id="9777219at2"/>
<evidence type="ECO:0000259" key="2">
    <source>
        <dbReference type="Pfam" id="PF09822"/>
    </source>
</evidence>
<dbReference type="InterPro" id="IPR055396">
    <property type="entry name" value="DUF7088"/>
</dbReference>
<evidence type="ECO:0000313" key="5">
    <source>
        <dbReference type="Proteomes" id="UP000248079"/>
    </source>
</evidence>
<comment type="caution">
    <text evidence="4">The sequence shown here is derived from an EMBL/GenBank/DDBJ whole genome shotgun (WGS) entry which is preliminary data.</text>
</comment>
<gene>
    <name evidence="4" type="ORF">DF185_12705</name>
</gene>
<feature type="domain" description="ABC-type uncharacterised transport system" evidence="2">
    <location>
        <begin position="173"/>
        <end position="433"/>
    </location>
</feature>
<feature type="transmembrane region" description="Helical" evidence="1">
    <location>
        <begin position="469"/>
        <end position="487"/>
    </location>
</feature>
<keyword evidence="1" id="KW-0472">Membrane</keyword>
<evidence type="ECO:0000256" key="1">
    <source>
        <dbReference type="SAM" id="Phobius"/>
    </source>
</evidence>
<feature type="domain" description="DUF7088" evidence="3">
    <location>
        <begin position="36"/>
        <end position="140"/>
    </location>
</feature>
<organism evidence="4 5">
    <name type="scientific">Marinifilum breve</name>
    <dbReference type="NCBI Taxonomy" id="2184082"/>
    <lineage>
        <taxon>Bacteria</taxon>
        <taxon>Pseudomonadati</taxon>
        <taxon>Bacteroidota</taxon>
        <taxon>Bacteroidia</taxon>
        <taxon>Marinilabiliales</taxon>
        <taxon>Marinifilaceae</taxon>
    </lineage>
</organism>
<dbReference type="EMBL" id="QFLI01000005">
    <property type="protein sequence ID" value="PXY00760.1"/>
    <property type="molecule type" value="Genomic_DNA"/>
</dbReference>
<dbReference type="Pfam" id="PF09822">
    <property type="entry name" value="ABC_transp_aux"/>
    <property type="match status" value="1"/>
</dbReference>
<dbReference type="InterPro" id="IPR029062">
    <property type="entry name" value="Class_I_gatase-like"/>
</dbReference>
<dbReference type="RefSeq" id="WP_110361126.1">
    <property type="nucleotide sequence ID" value="NZ_QFLI01000005.1"/>
</dbReference>
<dbReference type="Pfam" id="PF23357">
    <property type="entry name" value="DUF7088"/>
    <property type="match status" value="1"/>
</dbReference>